<dbReference type="PIRSF" id="PIRSF021505">
    <property type="entry name" value="O_gly_hdrol"/>
    <property type="match status" value="1"/>
</dbReference>
<proteinExistence type="predicted"/>
<reference evidence="1 2" key="1">
    <citation type="submission" date="2016-10" db="EMBL/GenBank/DDBJ databases">
        <title>Arsenicibacter rosenii gen. nov., sp. nov., an efficient arsenic-methylating bacterium isolated from an arsenic-contaminated paddy soil.</title>
        <authorList>
            <person name="Huang K."/>
        </authorList>
    </citation>
    <scope>NUCLEOTIDE SEQUENCE [LARGE SCALE GENOMIC DNA]</scope>
    <source>
        <strain evidence="1 2">SM-1</strain>
    </source>
</reference>
<dbReference type="GO" id="GO:0005975">
    <property type="term" value="P:carbohydrate metabolic process"/>
    <property type="evidence" value="ECO:0007669"/>
    <property type="project" value="InterPro"/>
</dbReference>
<name>A0A1S2VJ12_9BACT</name>
<organism evidence="1 2">
    <name type="scientific">Arsenicibacter rosenii</name>
    <dbReference type="NCBI Taxonomy" id="1750698"/>
    <lineage>
        <taxon>Bacteria</taxon>
        <taxon>Pseudomonadati</taxon>
        <taxon>Bacteroidota</taxon>
        <taxon>Cytophagia</taxon>
        <taxon>Cytophagales</taxon>
        <taxon>Spirosomataceae</taxon>
        <taxon>Arsenicibacter</taxon>
    </lineage>
</organism>
<dbReference type="PANTHER" id="PTHR47791">
    <property type="entry name" value="MEIOTICALLY UP-REGULATED GENE 191 PROTEIN"/>
    <property type="match status" value="1"/>
</dbReference>
<evidence type="ECO:0000313" key="1">
    <source>
        <dbReference type="EMBL" id="OIN58206.1"/>
    </source>
</evidence>
<dbReference type="Gene3D" id="1.50.10.20">
    <property type="match status" value="1"/>
</dbReference>
<dbReference type="AlphaFoldDB" id="A0A1S2VJ12"/>
<dbReference type="PANTHER" id="PTHR47791:SF4">
    <property type="entry name" value="(PUTATIVE SECRETED PROTEIN)-RELATED"/>
    <property type="match status" value="1"/>
</dbReference>
<accession>A0A1S2VJ12</accession>
<dbReference type="InterPro" id="IPR053169">
    <property type="entry name" value="MUG_Protein"/>
</dbReference>
<dbReference type="InterPro" id="IPR005198">
    <property type="entry name" value="Glyco_hydro_76"/>
</dbReference>
<dbReference type="GO" id="GO:0016787">
    <property type="term" value="F:hydrolase activity"/>
    <property type="evidence" value="ECO:0007669"/>
    <property type="project" value="UniProtKB-KW"/>
</dbReference>
<protein>
    <submittedName>
        <fullName evidence="1">Glycoside hydrolase</fullName>
    </submittedName>
</protein>
<dbReference type="InterPro" id="IPR008928">
    <property type="entry name" value="6-hairpin_glycosidase_sf"/>
</dbReference>
<keyword evidence="2" id="KW-1185">Reference proteome</keyword>
<dbReference type="Pfam" id="PF03663">
    <property type="entry name" value="Glyco_hydro_76"/>
    <property type="match status" value="1"/>
</dbReference>
<comment type="caution">
    <text evidence="1">The sequence shown here is derived from an EMBL/GenBank/DDBJ whole genome shotgun (WGS) entry which is preliminary data.</text>
</comment>
<dbReference type="SUPFAM" id="SSF48208">
    <property type="entry name" value="Six-hairpin glycosidases"/>
    <property type="match status" value="1"/>
</dbReference>
<evidence type="ECO:0000313" key="2">
    <source>
        <dbReference type="Proteomes" id="UP000181790"/>
    </source>
</evidence>
<gene>
    <name evidence="1" type="ORF">BLX24_16460</name>
</gene>
<keyword evidence="1" id="KW-0378">Hydrolase</keyword>
<sequence>MFIETSDPAKNERPHSFLWPLCALFEATNEVERIDRSTPYNAWVMNAIDQYYNDNQPAPGYQAYVRKERQDTRFYDDNQWIGITSLDAYDRTHDARYLELGKRIYRFMMTGFDTKTGGGIYWKEDEKNTKNTCSNGPGILIALHLYKITKQKSYLDTAILLYDWTNKHLLSPKGVYYDAIKVPSMKIDSATYTYNTGTMLQSNVLLYTLTKDKKYLTEAQRIAQAAEKHFFRNGKLPTHYWFNAVLLRGYLALYDVDKNRQQLQFFINDAERIWQAERDDKNYLGRQKAKTLIDQAAMMEIYARLAQLAAKS</sequence>
<dbReference type="Proteomes" id="UP000181790">
    <property type="component" value="Unassembled WGS sequence"/>
</dbReference>
<dbReference type="EMBL" id="MORL01000008">
    <property type="protein sequence ID" value="OIN58206.1"/>
    <property type="molecule type" value="Genomic_DNA"/>
</dbReference>
<dbReference type="InterPro" id="IPR014512">
    <property type="entry name" value="O_gly_hydro"/>
</dbReference>